<keyword evidence="5 8" id="KW-0521">NADP</keyword>
<protein>
    <recommendedName>
        <fullName evidence="3 8">Dihydrofolate reductase</fullName>
        <ecNumber evidence="3 8">1.5.1.3</ecNumber>
    </recommendedName>
</protein>
<dbReference type="PROSITE" id="PS51330">
    <property type="entry name" value="DHFR_2"/>
    <property type="match status" value="1"/>
</dbReference>
<dbReference type="GO" id="GO:0046655">
    <property type="term" value="P:folic acid metabolic process"/>
    <property type="evidence" value="ECO:0007669"/>
    <property type="project" value="TreeGrafter"/>
</dbReference>
<comment type="similarity">
    <text evidence="2 8 9">Belongs to the dihydrofolate reductase family.</text>
</comment>
<dbReference type="CDD" id="cd00209">
    <property type="entry name" value="DHFR"/>
    <property type="match status" value="1"/>
</dbReference>
<evidence type="ECO:0000256" key="2">
    <source>
        <dbReference type="ARBA" id="ARBA00009539"/>
    </source>
</evidence>
<keyword evidence="4 8" id="KW-0554">One-carbon metabolism</keyword>
<proteinExistence type="inferred from homology"/>
<dbReference type="SUPFAM" id="SSF53597">
    <property type="entry name" value="Dihydrofolate reductase-like"/>
    <property type="match status" value="1"/>
</dbReference>
<evidence type="ECO:0000313" key="11">
    <source>
        <dbReference type="EMBL" id="TQL16827.1"/>
    </source>
</evidence>
<dbReference type="GO" id="GO:0046654">
    <property type="term" value="P:tetrahydrofolate biosynthetic process"/>
    <property type="evidence" value="ECO:0007669"/>
    <property type="project" value="UniProtKB-UniPathway"/>
</dbReference>
<evidence type="ECO:0000259" key="10">
    <source>
        <dbReference type="PROSITE" id="PS51330"/>
    </source>
</evidence>
<dbReference type="InterPro" id="IPR012259">
    <property type="entry name" value="DHFR"/>
</dbReference>
<dbReference type="GO" id="GO:0050661">
    <property type="term" value="F:NADP binding"/>
    <property type="evidence" value="ECO:0007669"/>
    <property type="project" value="InterPro"/>
</dbReference>
<dbReference type="Proteomes" id="UP000316887">
    <property type="component" value="Unassembled WGS sequence"/>
</dbReference>
<evidence type="ECO:0000256" key="9">
    <source>
        <dbReference type="RuleBase" id="RU004474"/>
    </source>
</evidence>
<evidence type="ECO:0000256" key="4">
    <source>
        <dbReference type="ARBA" id="ARBA00022563"/>
    </source>
</evidence>
<dbReference type="GO" id="GO:0004146">
    <property type="term" value="F:dihydrofolate reductase activity"/>
    <property type="evidence" value="ECO:0007669"/>
    <property type="project" value="UniProtKB-EC"/>
</dbReference>
<dbReference type="EMBL" id="VFOF01000001">
    <property type="protein sequence ID" value="TQL16827.1"/>
    <property type="molecule type" value="Genomic_DNA"/>
</dbReference>
<evidence type="ECO:0000256" key="7">
    <source>
        <dbReference type="ARBA" id="ARBA00025067"/>
    </source>
</evidence>
<organism evidence="11 12">
    <name type="scientific">Zymomonas mobilis</name>
    <dbReference type="NCBI Taxonomy" id="542"/>
    <lineage>
        <taxon>Bacteria</taxon>
        <taxon>Pseudomonadati</taxon>
        <taxon>Pseudomonadota</taxon>
        <taxon>Alphaproteobacteria</taxon>
        <taxon>Sphingomonadales</taxon>
        <taxon>Zymomonadaceae</taxon>
        <taxon>Zymomonas</taxon>
    </lineage>
</organism>
<evidence type="ECO:0000256" key="5">
    <source>
        <dbReference type="ARBA" id="ARBA00022857"/>
    </source>
</evidence>
<dbReference type="Gene3D" id="3.40.430.10">
    <property type="entry name" value="Dihydrofolate Reductase, subunit A"/>
    <property type="match status" value="1"/>
</dbReference>
<dbReference type="Pfam" id="PF00186">
    <property type="entry name" value="DHFR_1"/>
    <property type="match status" value="1"/>
</dbReference>
<gene>
    <name evidence="11" type="ORF">FBY58_0374</name>
</gene>
<reference evidence="11 12" key="1">
    <citation type="submission" date="2019-06" db="EMBL/GenBank/DDBJ databases">
        <title>Genome sequencing of Zymomonas mobilis strains for genetic engineering and biofuel applications.</title>
        <authorList>
            <person name="Teravest M."/>
        </authorList>
    </citation>
    <scope>NUCLEOTIDE SEQUENCE [LARGE SCALE GENOMIC DNA]</scope>
    <source>
        <strain evidence="11 12">AN0101</strain>
    </source>
</reference>
<dbReference type="GO" id="GO:0046452">
    <property type="term" value="P:dihydrofolate metabolic process"/>
    <property type="evidence" value="ECO:0007669"/>
    <property type="project" value="TreeGrafter"/>
</dbReference>
<dbReference type="GO" id="GO:0006730">
    <property type="term" value="P:one-carbon metabolic process"/>
    <property type="evidence" value="ECO:0007669"/>
    <property type="project" value="UniProtKB-KW"/>
</dbReference>
<comment type="function">
    <text evidence="7 8">Key enzyme in folate metabolism. Catalyzes an essential reaction for de novo glycine and purine synthesis, and for DNA precursor synthesis.</text>
</comment>
<dbReference type="PRINTS" id="PR00070">
    <property type="entry name" value="DHFR"/>
</dbReference>
<evidence type="ECO:0000256" key="8">
    <source>
        <dbReference type="PIRNR" id="PIRNR000194"/>
    </source>
</evidence>
<dbReference type="PROSITE" id="PS00075">
    <property type="entry name" value="DHFR_1"/>
    <property type="match status" value="1"/>
</dbReference>
<comment type="catalytic activity">
    <reaction evidence="8">
        <text>(6S)-5,6,7,8-tetrahydrofolate + NADP(+) = 7,8-dihydrofolate + NADPH + H(+)</text>
        <dbReference type="Rhea" id="RHEA:15009"/>
        <dbReference type="ChEBI" id="CHEBI:15378"/>
        <dbReference type="ChEBI" id="CHEBI:57451"/>
        <dbReference type="ChEBI" id="CHEBI:57453"/>
        <dbReference type="ChEBI" id="CHEBI:57783"/>
        <dbReference type="ChEBI" id="CHEBI:58349"/>
        <dbReference type="EC" id="1.5.1.3"/>
    </reaction>
</comment>
<keyword evidence="6 8" id="KW-0560">Oxidoreductase</keyword>
<dbReference type="PANTHER" id="PTHR48069:SF3">
    <property type="entry name" value="DIHYDROFOLATE REDUCTASE"/>
    <property type="match status" value="1"/>
</dbReference>
<evidence type="ECO:0000256" key="3">
    <source>
        <dbReference type="ARBA" id="ARBA00012856"/>
    </source>
</evidence>
<dbReference type="RefSeq" id="WP_141919226.1">
    <property type="nucleotide sequence ID" value="NZ_VFOF01000001.1"/>
</dbReference>
<comment type="caution">
    <text evidence="11">The sequence shown here is derived from an EMBL/GenBank/DDBJ whole genome shotgun (WGS) entry which is preliminary data.</text>
</comment>
<dbReference type="PIRSF" id="PIRSF000194">
    <property type="entry name" value="DHFR"/>
    <property type="match status" value="1"/>
</dbReference>
<dbReference type="GO" id="GO:0005829">
    <property type="term" value="C:cytosol"/>
    <property type="evidence" value="ECO:0007669"/>
    <property type="project" value="TreeGrafter"/>
</dbReference>
<feature type="domain" description="DHFR" evidence="10">
    <location>
        <begin position="6"/>
        <end position="164"/>
    </location>
</feature>
<dbReference type="UniPathway" id="UPA00077">
    <property type="reaction ID" value="UER00158"/>
</dbReference>
<name>A0A542VZV2_ZYMMB</name>
<dbReference type="InterPro" id="IPR024072">
    <property type="entry name" value="DHFR-like_dom_sf"/>
</dbReference>
<comment type="pathway">
    <text evidence="1 8">Cofactor biosynthesis; tetrahydrofolate biosynthesis; 5,6,7,8-tetrahydrofolate from 7,8-dihydrofolate: step 1/1.</text>
</comment>
<dbReference type="InterPro" id="IPR001796">
    <property type="entry name" value="DHFR_dom"/>
</dbReference>
<dbReference type="InterPro" id="IPR017925">
    <property type="entry name" value="DHFR_CS"/>
</dbReference>
<dbReference type="EC" id="1.5.1.3" evidence="3 8"/>
<evidence type="ECO:0000256" key="1">
    <source>
        <dbReference type="ARBA" id="ARBA00004903"/>
    </source>
</evidence>
<dbReference type="OrthoDB" id="9804315at2"/>
<accession>A0A542VZV2</accession>
<evidence type="ECO:0000313" key="12">
    <source>
        <dbReference type="Proteomes" id="UP000316887"/>
    </source>
</evidence>
<dbReference type="PANTHER" id="PTHR48069">
    <property type="entry name" value="DIHYDROFOLATE REDUCTASE"/>
    <property type="match status" value="1"/>
</dbReference>
<sequence length="165" mass="18680">MPHSPEITIILARAQNGVIGIKNSMPWHIPADLKHFKALTVGHPMIMGRRTFESLPGLLPKRPHIVLTHKPDWQAEGAEVAHDLTEAIKLARQYSDKIAVIGGAHIFKQFWDSADCIELTEIYRDYDGDTVVDLPDMTAFSLTAQEEFEAENERPAFSFKTFRKK</sequence>
<evidence type="ECO:0000256" key="6">
    <source>
        <dbReference type="ARBA" id="ARBA00023002"/>
    </source>
</evidence>
<dbReference type="AlphaFoldDB" id="A0A542VZV2"/>